<dbReference type="VEuPathDB" id="MicrosporidiaDB:NAPIS_ORF02735"/>
<sequence length="327" mass="38961">MTLRQMIGRGGRNNQDCSYGYIISDEDRDSFYYEETIESNLLFNIHSIVLNILYNNKIFNEINYKELLDAELKNIELNRSKISKCTNNLNTQSEHKKSFNIIENLQNIENKNFDQTNFKNYSNYSSEKFDMINNVCFFKLNNSLTLKNLFDIFTNTYFYIRLKKINKNHFRYTLNILFTVIYDLQKAGMIWNYKIQHLGKISNKYFISYKKVSQVSKCMKTVMSEMDSLRFIISLCDEMEINENNISKKLNFNKTNNSFKNKLKVELCETKKIITESSIKFLIDYINEEIESLYLDDNLSRILKCLLEISLYKKYFISNFCLNCIVK</sequence>
<dbReference type="EMBL" id="KE647376">
    <property type="protein sequence ID" value="EQB59692.1"/>
    <property type="molecule type" value="Genomic_DNA"/>
</dbReference>
<dbReference type="AlphaFoldDB" id="T0KW07"/>
<reference evidence="1 2" key="1">
    <citation type="journal article" date="2013" name="BMC Genomics">
        <title>Genome sequencing and comparative genomics of honey bee microsporidia, Nosema apis reveal novel insights into host-parasite interactions.</title>
        <authorList>
            <person name="Chen Yp."/>
            <person name="Pettis J.S."/>
            <person name="Zhao Y."/>
            <person name="Liu X."/>
            <person name="Tallon L.J."/>
            <person name="Sadzewicz L.D."/>
            <person name="Li R."/>
            <person name="Zheng H."/>
            <person name="Huang S."/>
            <person name="Zhang X."/>
            <person name="Hamilton M.C."/>
            <person name="Pernal S.F."/>
            <person name="Melathopoulos A.P."/>
            <person name="Yan X."/>
            <person name="Evans J.D."/>
        </authorList>
    </citation>
    <scope>NUCLEOTIDE SEQUENCE [LARGE SCALE GENOMIC DNA]</scope>
    <source>
        <strain evidence="1 2">BRL 01</strain>
    </source>
</reference>
<proteinExistence type="predicted"/>
<accession>T0KW07</accession>
<evidence type="ECO:0000313" key="1">
    <source>
        <dbReference type="EMBL" id="EQB59692.1"/>
    </source>
</evidence>
<gene>
    <name evidence="1" type="ORF">NAPIS_ORF02735</name>
</gene>
<dbReference type="Proteomes" id="UP000053780">
    <property type="component" value="Unassembled WGS sequence"/>
</dbReference>
<dbReference type="HOGENOM" id="CLU_850189_0_0_1"/>
<name>T0KW07_9MICR</name>
<organism evidence="1 2">
    <name type="scientific">Vairimorpha apis BRL 01</name>
    <dbReference type="NCBI Taxonomy" id="1037528"/>
    <lineage>
        <taxon>Eukaryota</taxon>
        <taxon>Fungi</taxon>
        <taxon>Fungi incertae sedis</taxon>
        <taxon>Microsporidia</taxon>
        <taxon>Nosematidae</taxon>
        <taxon>Vairimorpha</taxon>
    </lineage>
</organism>
<keyword evidence="2" id="KW-1185">Reference proteome</keyword>
<protein>
    <submittedName>
        <fullName evidence="1">Uncharacterized protein</fullName>
    </submittedName>
</protein>
<evidence type="ECO:0000313" key="2">
    <source>
        <dbReference type="Proteomes" id="UP000053780"/>
    </source>
</evidence>